<gene>
    <name evidence="2" type="primary">LOC111025220</name>
</gene>
<evidence type="ECO:0000313" key="2">
    <source>
        <dbReference type="RefSeq" id="XP_022158756.1"/>
    </source>
</evidence>
<sequence>MKLDDALWAIRTAFKTPLELEHKAFWAIRKLNLDYVAAGEVHCFQLLELEEFRRDVYENAKIYKEKTKRWHDGRIQPRQFEKGQQVLLYNSQLKLFLGKLKSRWSGPFLVSQCTLTEPSRCKK</sequence>
<name>A0A6J1E1W6_MOMCH</name>
<dbReference type="AlphaFoldDB" id="A0A6J1E1W6"/>
<dbReference type="KEGG" id="mcha:111025220"/>
<accession>A0A6J1E1W6</accession>
<dbReference type="RefSeq" id="XP_022158756.1">
    <property type="nucleotide sequence ID" value="XM_022303064.1"/>
</dbReference>
<keyword evidence="1" id="KW-1185">Reference proteome</keyword>
<reference evidence="2" key="1">
    <citation type="submission" date="2025-08" db="UniProtKB">
        <authorList>
            <consortium name="RefSeq"/>
        </authorList>
    </citation>
    <scope>IDENTIFICATION</scope>
    <source>
        <strain evidence="2">OHB3-1</strain>
    </source>
</reference>
<proteinExistence type="predicted"/>
<dbReference type="OrthoDB" id="1430219at2759"/>
<evidence type="ECO:0000313" key="1">
    <source>
        <dbReference type="Proteomes" id="UP000504603"/>
    </source>
</evidence>
<dbReference type="GeneID" id="111025220"/>
<protein>
    <submittedName>
        <fullName evidence="2">Uncharacterized protein LOC111025220</fullName>
    </submittedName>
</protein>
<organism evidence="1 2">
    <name type="scientific">Momordica charantia</name>
    <name type="common">Bitter gourd</name>
    <name type="synonym">Balsam pear</name>
    <dbReference type="NCBI Taxonomy" id="3673"/>
    <lineage>
        <taxon>Eukaryota</taxon>
        <taxon>Viridiplantae</taxon>
        <taxon>Streptophyta</taxon>
        <taxon>Embryophyta</taxon>
        <taxon>Tracheophyta</taxon>
        <taxon>Spermatophyta</taxon>
        <taxon>Magnoliopsida</taxon>
        <taxon>eudicotyledons</taxon>
        <taxon>Gunneridae</taxon>
        <taxon>Pentapetalae</taxon>
        <taxon>rosids</taxon>
        <taxon>fabids</taxon>
        <taxon>Cucurbitales</taxon>
        <taxon>Cucurbitaceae</taxon>
        <taxon>Momordiceae</taxon>
        <taxon>Momordica</taxon>
    </lineage>
</organism>
<dbReference type="Proteomes" id="UP000504603">
    <property type="component" value="Unplaced"/>
</dbReference>